<evidence type="ECO:0000313" key="1">
    <source>
        <dbReference type="EMBL" id="PPQ73495.1"/>
    </source>
</evidence>
<dbReference type="AlphaFoldDB" id="A0A409W4U9"/>
<dbReference type="InParanoid" id="A0A409W4U9"/>
<evidence type="ECO:0008006" key="3">
    <source>
        <dbReference type="Google" id="ProtNLM"/>
    </source>
</evidence>
<protein>
    <recommendedName>
        <fullName evidence="3">Hypervirulence associated protein TUDOR domain-containing protein</fullName>
    </recommendedName>
</protein>
<comment type="caution">
    <text evidence="1">The sequence shown here is derived from an EMBL/GenBank/DDBJ whole genome shotgun (WGS) entry which is preliminary data.</text>
</comment>
<dbReference type="Proteomes" id="UP000284706">
    <property type="component" value="Unassembled WGS sequence"/>
</dbReference>
<name>A0A409W4U9_9AGAR</name>
<sequence>MSSNTHITRWADGTRVKVTQGHQAPSTAWIAQGKKGTVQSSMVTGTYPNLKLYYNIKWDDGTSEPYVLASMLSTA</sequence>
<proteinExistence type="predicted"/>
<reference evidence="1 2" key="1">
    <citation type="journal article" date="2018" name="Evol. Lett.">
        <title>Horizontal gene cluster transfer increased hallucinogenic mushroom diversity.</title>
        <authorList>
            <person name="Reynolds H.T."/>
            <person name="Vijayakumar V."/>
            <person name="Gluck-Thaler E."/>
            <person name="Korotkin H.B."/>
            <person name="Matheny P.B."/>
            <person name="Slot J.C."/>
        </authorList>
    </citation>
    <scope>NUCLEOTIDE SEQUENCE [LARGE SCALE GENOMIC DNA]</scope>
    <source>
        <strain evidence="1 2">SRW20</strain>
    </source>
</reference>
<evidence type="ECO:0000313" key="2">
    <source>
        <dbReference type="Proteomes" id="UP000284706"/>
    </source>
</evidence>
<gene>
    <name evidence="1" type="ORF">CVT26_010409</name>
</gene>
<keyword evidence="2" id="KW-1185">Reference proteome</keyword>
<accession>A0A409W4U9</accession>
<organism evidence="1 2">
    <name type="scientific">Gymnopilus dilepis</name>
    <dbReference type="NCBI Taxonomy" id="231916"/>
    <lineage>
        <taxon>Eukaryota</taxon>
        <taxon>Fungi</taxon>
        <taxon>Dikarya</taxon>
        <taxon>Basidiomycota</taxon>
        <taxon>Agaricomycotina</taxon>
        <taxon>Agaricomycetes</taxon>
        <taxon>Agaricomycetidae</taxon>
        <taxon>Agaricales</taxon>
        <taxon>Agaricineae</taxon>
        <taxon>Hymenogastraceae</taxon>
        <taxon>Gymnopilus</taxon>
    </lineage>
</organism>
<dbReference type="EMBL" id="NHYE01005401">
    <property type="protein sequence ID" value="PPQ73495.1"/>
    <property type="molecule type" value="Genomic_DNA"/>
</dbReference>